<evidence type="ECO:0000313" key="3">
    <source>
        <dbReference type="Proteomes" id="UP000044602"/>
    </source>
</evidence>
<sequence length="425" mass="46825">MPSESEKASGFHDHDNQFSHTRASSGDTEDFTNDPRYGTLNQVHQKEEHDGDKRTSFASMRTSEHPILYYSEHSTIHHSKRKRPELDESDGSRSPRAQRQRVNGVSDPRDNAYDQPSSKKGKIGPPRDRLSDPSLCSQPQPRCTNVSEGFISATVHPGPEENYSRPFPDDNSEKSQIDDGGLQTHSLWPLVACPRRSYSLAVILDDEPEARNAERHNRLPRQRDPLSQDYGDHVERGLRVSPEEDAIGDAQANDGSELPLTSGSAFQHPSPYLIPGPSGLSAQPTQEVFRLNPSPVLSTVSDDPPCFTLSSVVAIARDKRTSVACKYCRKRKPLLLIPPGLLEGRSEGLYNGPSAQPLLSKSTGLFLDTQPVRSLYNRTSLTPIMDSSLQPESTGSGHSLERSHTTPESDIQEGGLSLDAPSNIH</sequence>
<feature type="compositionally biased region" description="Basic and acidic residues" evidence="1">
    <location>
        <begin position="158"/>
        <end position="177"/>
    </location>
</feature>
<accession>A0A0G4MG86</accession>
<dbReference type="Proteomes" id="UP000044602">
    <property type="component" value="Unassembled WGS sequence"/>
</dbReference>
<evidence type="ECO:0000313" key="2">
    <source>
        <dbReference type="EMBL" id="CRK33194.1"/>
    </source>
</evidence>
<dbReference type="AlphaFoldDB" id="A0A0G4MG86"/>
<evidence type="ECO:0000256" key="1">
    <source>
        <dbReference type="SAM" id="MobiDB-lite"/>
    </source>
</evidence>
<gene>
    <name evidence="2" type="ORF">BN1708_016243</name>
</gene>
<feature type="region of interest" description="Disordered" evidence="1">
    <location>
        <begin position="383"/>
        <end position="425"/>
    </location>
</feature>
<feature type="compositionally biased region" description="Polar residues" evidence="1">
    <location>
        <begin position="134"/>
        <end position="147"/>
    </location>
</feature>
<dbReference type="EMBL" id="CVQH01022505">
    <property type="protein sequence ID" value="CRK33194.1"/>
    <property type="molecule type" value="Genomic_DNA"/>
</dbReference>
<feature type="compositionally biased region" description="Basic and acidic residues" evidence="1">
    <location>
        <begin position="44"/>
        <end position="55"/>
    </location>
</feature>
<feature type="region of interest" description="Disordered" evidence="1">
    <location>
        <begin position="1"/>
        <end position="181"/>
    </location>
</feature>
<feature type="compositionally biased region" description="Basic and acidic residues" evidence="1">
    <location>
        <begin position="84"/>
        <end position="93"/>
    </location>
</feature>
<feature type="region of interest" description="Disordered" evidence="1">
    <location>
        <begin position="248"/>
        <end position="279"/>
    </location>
</feature>
<keyword evidence="3" id="KW-1185">Reference proteome</keyword>
<reference evidence="2 3" key="1">
    <citation type="submission" date="2015-05" db="EMBL/GenBank/DDBJ databases">
        <authorList>
            <person name="Wang D.B."/>
            <person name="Wang M."/>
        </authorList>
    </citation>
    <scope>NUCLEOTIDE SEQUENCE [LARGE SCALE GENOMIC DNA]</scope>
    <source>
        <strain evidence="2">VL1</strain>
    </source>
</reference>
<organism evidence="2 3">
    <name type="scientific">Verticillium longisporum</name>
    <name type="common">Verticillium dahliae var. longisporum</name>
    <dbReference type="NCBI Taxonomy" id="100787"/>
    <lineage>
        <taxon>Eukaryota</taxon>
        <taxon>Fungi</taxon>
        <taxon>Dikarya</taxon>
        <taxon>Ascomycota</taxon>
        <taxon>Pezizomycotina</taxon>
        <taxon>Sordariomycetes</taxon>
        <taxon>Hypocreomycetidae</taxon>
        <taxon>Glomerellales</taxon>
        <taxon>Plectosphaerellaceae</taxon>
        <taxon>Verticillium</taxon>
    </lineage>
</organism>
<feature type="compositionally biased region" description="Polar residues" evidence="1">
    <location>
        <begin position="383"/>
        <end position="397"/>
    </location>
</feature>
<feature type="compositionally biased region" description="Basic and acidic residues" evidence="1">
    <location>
        <begin position="1"/>
        <end position="17"/>
    </location>
</feature>
<dbReference type="STRING" id="100787.A0A0G4MG86"/>
<name>A0A0G4MG86_VERLO</name>
<proteinExistence type="predicted"/>
<protein>
    <submittedName>
        <fullName evidence="2">Uncharacterized protein</fullName>
    </submittedName>
</protein>